<dbReference type="InterPro" id="IPR036947">
    <property type="entry name" value="POLO_box_dom_sf"/>
</dbReference>
<evidence type="ECO:0000313" key="9">
    <source>
        <dbReference type="EMBL" id="KAJ8461831.1"/>
    </source>
</evidence>
<proteinExistence type="predicted"/>
<dbReference type="GO" id="GO:0005816">
    <property type="term" value="C:spindle pole body"/>
    <property type="evidence" value="ECO:0007669"/>
    <property type="project" value="TreeGrafter"/>
</dbReference>
<keyword evidence="6" id="KW-0067">ATP-binding</keyword>
<sequence>MPPARTRDAARTLKERERQKEKEREREREREQEEEQELARQREHELEKQDKDREDMSPLAGLPLRPNSFEAASQTLTAAFEARTAGRLFRDPKEDADLPDPKVFIVSWVDYCNKYGMGYALTDGSVGVHYNDSTTLVLSPDKHHFDFISSRRQGAVYVRKNYTVAEYPEELKRKVYLLKHFEQYIMGRLYGAYEWTFDDFERTKGMEFVQKYLRMKAVIIFKMSHDVLQFNFYDHTKIILSSQGLVVTHIDKDYQLTRHSLAEVMAQSLRPPPVDPEQAKFRQRLFDKLKFIKEVLVSIRNASTAASNADDDEQTDAPAKEKERAPPVSSRSSKASLR</sequence>
<feature type="domain" description="POLO box" evidence="8">
    <location>
        <begin position="208"/>
        <end position="301"/>
    </location>
</feature>
<keyword evidence="4" id="KW-0547">Nucleotide-binding</keyword>
<accession>A0AAD7TIF6</accession>
<evidence type="ECO:0000256" key="7">
    <source>
        <dbReference type="SAM" id="MobiDB-lite"/>
    </source>
</evidence>
<dbReference type="GO" id="GO:0004674">
    <property type="term" value="F:protein serine/threonine kinase activity"/>
    <property type="evidence" value="ECO:0007669"/>
    <property type="project" value="UniProtKB-KW"/>
</dbReference>
<reference evidence="9" key="1">
    <citation type="submission" date="2022-11" db="EMBL/GenBank/DDBJ databases">
        <title>Genome Sequence of Cubamyces cubensis.</title>
        <authorList>
            <person name="Buettner E."/>
        </authorList>
    </citation>
    <scope>NUCLEOTIDE SEQUENCE</scope>
    <source>
        <strain evidence="9">MPL-01</strain>
    </source>
</reference>
<dbReference type="GO" id="GO:0005524">
    <property type="term" value="F:ATP binding"/>
    <property type="evidence" value="ECO:0007669"/>
    <property type="project" value="UniProtKB-KW"/>
</dbReference>
<dbReference type="GO" id="GO:0005634">
    <property type="term" value="C:nucleus"/>
    <property type="evidence" value="ECO:0007669"/>
    <property type="project" value="TreeGrafter"/>
</dbReference>
<organism evidence="9 10">
    <name type="scientific">Trametes cubensis</name>
    <dbReference type="NCBI Taxonomy" id="1111947"/>
    <lineage>
        <taxon>Eukaryota</taxon>
        <taxon>Fungi</taxon>
        <taxon>Dikarya</taxon>
        <taxon>Basidiomycota</taxon>
        <taxon>Agaricomycotina</taxon>
        <taxon>Agaricomycetes</taxon>
        <taxon>Polyporales</taxon>
        <taxon>Polyporaceae</taxon>
        <taxon>Trametes</taxon>
    </lineage>
</organism>
<feature type="region of interest" description="Disordered" evidence="7">
    <location>
        <begin position="303"/>
        <end position="338"/>
    </location>
</feature>
<dbReference type="EMBL" id="JAPEVG010000520">
    <property type="protein sequence ID" value="KAJ8461831.1"/>
    <property type="molecule type" value="Genomic_DNA"/>
</dbReference>
<feature type="compositionally biased region" description="Polar residues" evidence="7">
    <location>
        <begin position="329"/>
        <end position="338"/>
    </location>
</feature>
<evidence type="ECO:0000259" key="8">
    <source>
        <dbReference type="PROSITE" id="PS50078"/>
    </source>
</evidence>
<dbReference type="InterPro" id="IPR000959">
    <property type="entry name" value="POLO_box_dom"/>
</dbReference>
<dbReference type="CDD" id="cd13117">
    <property type="entry name" value="POLO_box_2"/>
    <property type="match status" value="1"/>
</dbReference>
<keyword evidence="10" id="KW-1185">Reference proteome</keyword>
<keyword evidence="5" id="KW-0418">Kinase</keyword>
<dbReference type="Gene3D" id="3.30.1120.30">
    <property type="entry name" value="POLO box domain"/>
    <property type="match status" value="2"/>
</dbReference>
<dbReference type="GO" id="GO:0007052">
    <property type="term" value="P:mitotic spindle organization"/>
    <property type="evidence" value="ECO:0007669"/>
    <property type="project" value="TreeGrafter"/>
</dbReference>
<dbReference type="InterPro" id="IPR033695">
    <property type="entry name" value="POLO_box_2"/>
</dbReference>
<evidence type="ECO:0000256" key="4">
    <source>
        <dbReference type="ARBA" id="ARBA00022741"/>
    </source>
</evidence>
<evidence type="ECO:0000256" key="2">
    <source>
        <dbReference type="ARBA" id="ARBA00022679"/>
    </source>
</evidence>
<feature type="region of interest" description="Disordered" evidence="7">
    <location>
        <begin position="1"/>
        <end position="65"/>
    </location>
</feature>
<dbReference type="PROSITE" id="PS50078">
    <property type="entry name" value="POLO_BOX"/>
    <property type="match status" value="2"/>
</dbReference>
<dbReference type="Pfam" id="PF00659">
    <property type="entry name" value="POLO_box"/>
    <property type="match status" value="2"/>
</dbReference>
<keyword evidence="3" id="KW-0677">Repeat</keyword>
<dbReference type="PANTHER" id="PTHR24345">
    <property type="entry name" value="SERINE/THREONINE-PROTEIN KINASE PLK"/>
    <property type="match status" value="1"/>
</dbReference>
<feature type="compositionally biased region" description="Basic and acidic residues" evidence="7">
    <location>
        <begin position="1"/>
        <end position="56"/>
    </location>
</feature>
<dbReference type="AlphaFoldDB" id="A0AAD7TIF6"/>
<evidence type="ECO:0000256" key="6">
    <source>
        <dbReference type="ARBA" id="ARBA00022840"/>
    </source>
</evidence>
<evidence type="ECO:0000256" key="5">
    <source>
        <dbReference type="ARBA" id="ARBA00022777"/>
    </source>
</evidence>
<comment type="caution">
    <text evidence="9">The sequence shown here is derived from an EMBL/GenBank/DDBJ whole genome shotgun (WGS) entry which is preliminary data.</text>
</comment>
<dbReference type="GO" id="GO:0000922">
    <property type="term" value="C:spindle pole"/>
    <property type="evidence" value="ECO:0007669"/>
    <property type="project" value="TreeGrafter"/>
</dbReference>
<evidence type="ECO:0000313" key="10">
    <source>
        <dbReference type="Proteomes" id="UP001215151"/>
    </source>
</evidence>
<keyword evidence="2" id="KW-0808">Transferase</keyword>
<dbReference type="PANTHER" id="PTHR24345:SF0">
    <property type="entry name" value="CELL CYCLE SERINE_THREONINE-PROTEIN KINASE CDC5_MSD2"/>
    <property type="match status" value="1"/>
</dbReference>
<feature type="domain" description="POLO box" evidence="8">
    <location>
        <begin position="104"/>
        <end position="187"/>
    </location>
</feature>
<dbReference type="InterPro" id="IPR033701">
    <property type="entry name" value="POLO_box_1"/>
</dbReference>
<dbReference type="Proteomes" id="UP001215151">
    <property type="component" value="Unassembled WGS sequence"/>
</dbReference>
<dbReference type="GO" id="GO:0005737">
    <property type="term" value="C:cytoplasm"/>
    <property type="evidence" value="ECO:0007669"/>
    <property type="project" value="TreeGrafter"/>
</dbReference>
<gene>
    <name evidence="9" type="ORF">ONZ51_g11290</name>
</gene>
<evidence type="ECO:0000256" key="3">
    <source>
        <dbReference type="ARBA" id="ARBA00022737"/>
    </source>
</evidence>
<protein>
    <recommendedName>
        <fullName evidence="8">POLO box domain-containing protein</fullName>
    </recommendedName>
</protein>
<dbReference type="SUPFAM" id="SSF82615">
    <property type="entry name" value="Polo-box domain"/>
    <property type="match status" value="2"/>
</dbReference>
<dbReference type="GO" id="GO:0000776">
    <property type="term" value="C:kinetochore"/>
    <property type="evidence" value="ECO:0007669"/>
    <property type="project" value="TreeGrafter"/>
</dbReference>
<name>A0AAD7TIF6_9APHY</name>
<dbReference type="CDD" id="cd13118">
    <property type="entry name" value="POLO_box_1"/>
    <property type="match status" value="1"/>
</dbReference>
<keyword evidence="1" id="KW-0723">Serine/threonine-protein kinase</keyword>
<evidence type="ECO:0000256" key="1">
    <source>
        <dbReference type="ARBA" id="ARBA00022527"/>
    </source>
</evidence>